<evidence type="ECO:0000313" key="2">
    <source>
        <dbReference type="EMBL" id="GMF29664.1"/>
    </source>
</evidence>
<proteinExistence type="predicted"/>
<feature type="region of interest" description="Disordered" evidence="1">
    <location>
        <begin position="1"/>
        <end position="39"/>
    </location>
</feature>
<feature type="compositionally biased region" description="Basic and acidic residues" evidence="1">
    <location>
        <begin position="183"/>
        <end position="201"/>
    </location>
</feature>
<keyword evidence="3" id="KW-1185">Reference proteome</keyword>
<feature type="compositionally biased region" description="Polar residues" evidence="1">
    <location>
        <begin position="1"/>
        <end position="21"/>
    </location>
</feature>
<dbReference type="Proteomes" id="UP001165121">
    <property type="component" value="Unassembled WGS sequence"/>
</dbReference>
<dbReference type="EMBL" id="BSXT01000542">
    <property type="protein sequence ID" value="GMF29664.1"/>
    <property type="molecule type" value="Genomic_DNA"/>
</dbReference>
<organism evidence="2 3">
    <name type="scientific">Phytophthora fragariaefolia</name>
    <dbReference type="NCBI Taxonomy" id="1490495"/>
    <lineage>
        <taxon>Eukaryota</taxon>
        <taxon>Sar</taxon>
        <taxon>Stramenopiles</taxon>
        <taxon>Oomycota</taxon>
        <taxon>Peronosporomycetes</taxon>
        <taxon>Peronosporales</taxon>
        <taxon>Peronosporaceae</taxon>
        <taxon>Phytophthora</taxon>
    </lineage>
</organism>
<sequence>MTMNHVRPQTESWSAATTGAKVSQGAEQEYGERAAGSESAQQNCCISCFRLMPPPSKSSPPENCEPDQATGPHEPELLCPSCILHLAGKSGSKSPAVQPVGGVLSPLPKLSLLVKAEAKCQDQLQLLRGQQEILKQQRESLQATKRAKEEALAAERELARQRRKHFLTIQERRKREEELRFQQFQAEEHTSRSEQEGGADKPKKKKPKPPKAAASLLRRKSDPVGGMDGSEGSLPHVTEPTPKLTEGAPPHVHGNIDSGSSAETHTTSLYERRRQMMACYSQDLSPLIDGHKPRRLPFPKPTIAIGMAKRRQTLDNNAQITTLTNNHRSNSQHNSRKQGKIPAPKTTKLRPLENQKRYIKAKPQQHASNQSEEAYTRVHNDSARVSSPQLSLEHPRRLADSSTPLTAEIKPVSWAYELAKDVLPQEDPHDEAIVMSFSAPLQSVPEENSFTLFPLQRQLPNPTFPPSQPVPKAEVITKVPRWEYSAERLSSLLEKYNVSVSAATTATSK</sequence>
<comment type="caution">
    <text evidence="2">The sequence shown here is derived from an EMBL/GenBank/DDBJ whole genome shotgun (WGS) entry which is preliminary data.</text>
</comment>
<gene>
    <name evidence="2" type="ORF">Pfra01_000639800</name>
</gene>
<evidence type="ECO:0000256" key="1">
    <source>
        <dbReference type="SAM" id="MobiDB-lite"/>
    </source>
</evidence>
<evidence type="ECO:0000313" key="3">
    <source>
        <dbReference type="Proteomes" id="UP001165121"/>
    </source>
</evidence>
<feature type="region of interest" description="Disordered" evidence="1">
    <location>
        <begin position="322"/>
        <end position="399"/>
    </location>
</feature>
<feature type="region of interest" description="Disordered" evidence="1">
    <location>
        <begin position="183"/>
        <end position="265"/>
    </location>
</feature>
<protein>
    <submittedName>
        <fullName evidence="2">Unnamed protein product</fullName>
    </submittedName>
</protein>
<reference evidence="2" key="1">
    <citation type="submission" date="2023-04" db="EMBL/GenBank/DDBJ databases">
        <title>Phytophthora fragariaefolia NBRC 109709.</title>
        <authorList>
            <person name="Ichikawa N."/>
            <person name="Sato H."/>
            <person name="Tonouchi N."/>
        </authorList>
    </citation>
    <scope>NUCLEOTIDE SEQUENCE</scope>
    <source>
        <strain evidence="2">NBRC 109709</strain>
    </source>
</reference>
<name>A0A9W6UB15_9STRA</name>
<dbReference type="AlphaFoldDB" id="A0A9W6UB15"/>
<dbReference type="OrthoDB" id="78207at2759"/>
<accession>A0A9W6UB15</accession>